<dbReference type="PROSITE" id="PS50294">
    <property type="entry name" value="WD_REPEATS_REGION"/>
    <property type="match status" value="2"/>
</dbReference>
<accession>A0A167DH94</accession>
<keyword evidence="2 5" id="KW-0853">WD repeat</keyword>
<feature type="region of interest" description="Disordered" evidence="6">
    <location>
        <begin position="191"/>
        <end position="220"/>
    </location>
</feature>
<protein>
    <submittedName>
        <fullName evidence="8">Rrb1p</fullName>
    </submittedName>
</protein>
<dbReference type="GO" id="GO:0005730">
    <property type="term" value="C:nucleolus"/>
    <property type="evidence" value="ECO:0007669"/>
    <property type="project" value="TreeGrafter"/>
</dbReference>
<dbReference type="InterPro" id="IPR015943">
    <property type="entry name" value="WD40/YVTN_repeat-like_dom_sf"/>
</dbReference>
<proteinExistence type="predicted"/>
<evidence type="ECO:0000256" key="1">
    <source>
        <dbReference type="ARBA" id="ARBA00004123"/>
    </source>
</evidence>
<dbReference type="OrthoDB" id="2161379at2759"/>
<feature type="domain" description="Histone-binding protein RBBP4-like N-terminal" evidence="7">
    <location>
        <begin position="120"/>
        <end position="186"/>
    </location>
</feature>
<evidence type="ECO:0000313" key="8">
    <source>
        <dbReference type="EMBL" id="ANB12916.1"/>
    </source>
</evidence>
<dbReference type="GO" id="GO:0042254">
    <property type="term" value="P:ribosome biogenesis"/>
    <property type="evidence" value="ECO:0007669"/>
    <property type="project" value="TreeGrafter"/>
</dbReference>
<evidence type="ECO:0000259" key="7">
    <source>
        <dbReference type="Pfam" id="PF12265"/>
    </source>
</evidence>
<dbReference type="Pfam" id="PF12265">
    <property type="entry name" value="CAF1C_H4-bd"/>
    <property type="match status" value="1"/>
</dbReference>
<evidence type="ECO:0000313" key="9">
    <source>
        <dbReference type="Proteomes" id="UP000189580"/>
    </source>
</evidence>
<feature type="repeat" description="WD" evidence="5">
    <location>
        <begin position="327"/>
        <end position="369"/>
    </location>
</feature>
<evidence type="ECO:0000256" key="5">
    <source>
        <dbReference type="PROSITE-ProRule" id="PRU00221"/>
    </source>
</evidence>
<feature type="compositionally biased region" description="Acidic residues" evidence="6">
    <location>
        <begin position="193"/>
        <end position="210"/>
    </location>
</feature>
<evidence type="ECO:0000256" key="4">
    <source>
        <dbReference type="ARBA" id="ARBA00023242"/>
    </source>
</evidence>
<dbReference type="InterPro" id="IPR051972">
    <property type="entry name" value="Glutamate-rich_WD_repeat"/>
</dbReference>
<feature type="region of interest" description="Disordered" evidence="6">
    <location>
        <begin position="1"/>
        <end position="122"/>
    </location>
</feature>
<feature type="repeat" description="WD" evidence="5">
    <location>
        <begin position="427"/>
        <end position="462"/>
    </location>
</feature>
<feature type="compositionally biased region" description="Basic and acidic residues" evidence="6">
    <location>
        <begin position="1"/>
        <end position="13"/>
    </location>
</feature>
<comment type="subcellular location">
    <subcellularLocation>
        <location evidence="1">Nucleus</location>
    </subcellularLocation>
</comment>
<dbReference type="PANTHER" id="PTHR45903">
    <property type="entry name" value="GLUTAMATE-RICH WD REPEAT-CONTAINING PROTEIN 1"/>
    <property type="match status" value="1"/>
</dbReference>
<feature type="compositionally biased region" description="Low complexity" evidence="6">
    <location>
        <begin position="92"/>
        <end position="102"/>
    </location>
</feature>
<reference evidence="8 9" key="1">
    <citation type="submission" date="2016-02" db="EMBL/GenBank/DDBJ databases">
        <title>Complete genome sequence and transcriptome regulation of the pentose utilising yeast Sugiyamaella lignohabitans.</title>
        <authorList>
            <person name="Bellasio M."/>
            <person name="Peymann A."/>
            <person name="Valli M."/>
            <person name="Sipitzky M."/>
            <person name="Graf A."/>
            <person name="Sauer M."/>
            <person name="Marx H."/>
            <person name="Mattanovich D."/>
        </authorList>
    </citation>
    <scope>NUCLEOTIDE SEQUENCE [LARGE SCALE GENOMIC DNA]</scope>
    <source>
        <strain evidence="8 9">CBS 10342</strain>
    </source>
</reference>
<dbReference type="GeneID" id="30032969"/>
<dbReference type="Gene3D" id="2.130.10.10">
    <property type="entry name" value="YVTN repeat-like/Quinoprotein amine dehydrogenase"/>
    <property type="match status" value="1"/>
</dbReference>
<organism evidence="8 9">
    <name type="scientific">Sugiyamaella lignohabitans</name>
    <dbReference type="NCBI Taxonomy" id="796027"/>
    <lineage>
        <taxon>Eukaryota</taxon>
        <taxon>Fungi</taxon>
        <taxon>Dikarya</taxon>
        <taxon>Ascomycota</taxon>
        <taxon>Saccharomycotina</taxon>
        <taxon>Dipodascomycetes</taxon>
        <taxon>Dipodascales</taxon>
        <taxon>Trichomonascaceae</taxon>
        <taxon>Sugiyamaella</taxon>
    </lineage>
</organism>
<dbReference type="KEGG" id="slb:AWJ20_1194"/>
<dbReference type="RefSeq" id="XP_018735393.1">
    <property type="nucleotide sequence ID" value="XM_018878050.1"/>
</dbReference>
<dbReference type="InterPro" id="IPR019775">
    <property type="entry name" value="WD40_repeat_CS"/>
</dbReference>
<dbReference type="Proteomes" id="UP000189580">
    <property type="component" value="Chromosome a"/>
</dbReference>
<dbReference type="SMART" id="SM00320">
    <property type="entry name" value="WD40"/>
    <property type="match status" value="4"/>
</dbReference>
<name>A0A167DH94_9ASCO</name>
<dbReference type="InterPro" id="IPR001680">
    <property type="entry name" value="WD40_rpt"/>
</dbReference>
<evidence type="ECO:0000256" key="6">
    <source>
        <dbReference type="SAM" id="MobiDB-lite"/>
    </source>
</evidence>
<dbReference type="EMBL" id="CP014501">
    <property type="protein sequence ID" value="ANB12916.1"/>
    <property type="molecule type" value="Genomic_DNA"/>
</dbReference>
<feature type="compositionally biased region" description="Acidic residues" evidence="6">
    <location>
        <begin position="38"/>
        <end position="74"/>
    </location>
</feature>
<dbReference type="PANTHER" id="PTHR45903:SF1">
    <property type="entry name" value="GLUTAMATE-RICH WD REPEAT-CONTAINING PROTEIN 1"/>
    <property type="match status" value="1"/>
</dbReference>
<sequence length="526" mass="58033">MSKRAAESLEEGRVTAQKTSAEDTAGDMAIDSTTADAEMGEFEDPYGDDFESEDEIFEAGDDDEEEDEEGDMEVEANTSANLESIQEDEETPAPSAKAKPAKQTPQIYLPHKSAPLGPDEIMEPDPTTYHMLHSFNVKWPCLSFDIIEDSLGDERRGYPQTTYLVTGTQAQKAKDNEISVMKLSSLCKTLVKDDDEEDDEDDDNDEDSDPILESKSLPTQYTTNRIRINPHAKKTGEYLTASMSESGDVYVWDISPHLRALDTPGTTITKQMNRPVHTIQVHGRVEGYALDWSPLLQTGALLTGDISGRIHLTSRTQSGWVSDRTPYISHGGSVEEIQWSRSEKSVFASGGTDGLVKIWDTRSKQHKPAISVKATNTDINVMSWNANVSYLLATGHDDGQWGVWDLRSFKPAAKGATASTPTPVASFDFHKSPITSIEFHPSEESIVAVGCEDNTVTLWDLSVEADDEEIKAQEKAAGGELDDIPSQLLFVHWQRNAKEVHWNKQIPGNLVSTGSDGFSLWKTISV</sequence>
<evidence type="ECO:0000256" key="3">
    <source>
        <dbReference type="ARBA" id="ARBA00022737"/>
    </source>
</evidence>
<gene>
    <name evidence="8" type="primary">RRB1</name>
    <name evidence="8" type="ORF">AWJ20_1194</name>
</gene>
<keyword evidence="3" id="KW-0677">Repeat</keyword>
<keyword evidence="4" id="KW-0539">Nucleus</keyword>
<dbReference type="PROSITE" id="PS00678">
    <property type="entry name" value="WD_REPEATS_1"/>
    <property type="match status" value="1"/>
</dbReference>
<dbReference type="Pfam" id="PF00400">
    <property type="entry name" value="WD40"/>
    <property type="match status" value="2"/>
</dbReference>
<evidence type="ECO:0000256" key="2">
    <source>
        <dbReference type="ARBA" id="ARBA00022574"/>
    </source>
</evidence>
<dbReference type="PROSITE" id="PS50082">
    <property type="entry name" value="WD_REPEATS_2"/>
    <property type="match status" value="2"/>
</dbReference>
<dbReference type="InterPro" id="IPR022052">
    <property type="entry name" value="Histone-bd_RBBP4-like_N"/>
</dbReference>
<keyword evidence="9" id="KW-1185">Reference proteome</keyword>
<dbReference type="SUPFAM" id="SSF50978">
    <property type="entry name" value="WD40 repeat-like"/>
    <property type="match status" value="1"/>
</dbReference>
<dbReference type="InterPro" id="IPR036322">
    <property type="entry name" value="WD40_repeat_dom_sf"/>
</dbReference>
<dbReference type="AlphaFoldDB" id="A0A167DH94"/>